<feature type="signal peptide" evidence="2">
    <location>
        <begin position="1"/>
        <end position="16"/>
    </location>
</feature>
<dbReference type="InterPro" id="IPR011992">
    <property type="entry name" value="EF-hand-dom_pair"/>
</dbReference>
<keyword evidence="1 2" id="KW-0732">Signal</keyword>
<name>A0A4P9ZC71_9ASCO</name>
<reference evidence="4" key="1">
    <citation type="journal article" date="2018" name="Nat. Microbiol.">
        <title>Leveraging single-cell genomics to expand the fungal tree of life.</title>
        <authorList>
            <person name="Ahrendt S.R."/>
            <person name="Quandt C.A."/>
            <person name="Ciobanu D."/>
            <person name="Clum A."/>
            <person name="Salamov A."/>
            <person name="Andreopoulos B."/>
            <person name="Cheng J.F."/>
            <person name="Woyke T."/>
            <person name="Pelin A."/>
            <person name="Henrissat B."/>
            <person name="Reynolds N.K."/>
            <person name="Benny G.L."/>
            <person name="Smith M.E."/>
            <person name="James T.Y."/>
            <person name="Grigoriev I.V."/>
        </authorList>
    </citation>
    <scope>NUCLEOTIDE SEQUENCE [LARGE SCALE GENOMIC DNA]</scope>
    <source>
        <strain evidence="4">Baker2002</strain>
    </source>
</reference>
<dbReference type="AlphaFoldDB" id="A0A4P9ZC71"/>
<dbReference type="GO" id="GO:0005793">
    <property type="term" value="C:endoplasmic reticulum-Golgi intermediate compartment"/>
    <property type="evidence" value="ECO:0007669"/>
    <property type="project" value="TreeGrafter"/>
</dbReference>
<sequence length="215" mass="25045">MLRRVFTFILLAAALAHNTNPVKPLQMTWQQWHMSEEHQVDTFDPLLFFELHNLQKKGYWTADDILYIYGLTRDAVVGDGSGMGEHDHDEKISPEFKAAVVERVSIMLKADANGRISREKWLEFAKNGGQLPDVGAGPGHHFDFETEYENHHWNEYHKNDDPEVRIKHKEDIMHELLHHQHEIEETHSDHPEIRAQLNSYLSPVKIENIPARYLA</sequence>
<feature type="chain" id="PRO_5020223362" description="EF-hand domain-containing protein" evidence="2">
    <location>
        <begin position="17"/>
        <end position="215"/>
    </location>
</feature>
<evidence type="ECO:0008006" key="5">
    <source>
        <dbReference type="Google" id="ProtNLM"/>
    </source>
</evidence>
<dbReference type="InterPro" id="IPR040250">
    <property type="entry name" value="Nucleobindin"/>
</dbReference>
<evidence type="ECO:0000313" key="3">
    <source>
        <dbReference type="EMBL" id="RKP29691.1"/>
    </source>
</evidence>
<dbReference type="PANTHER" id="PTHR19237">
    <property type="entry name" value="NUCLEOBINDIN"/>
    <property type="match status" value="1"/>
</dbReference>
<protein>
    <recommendedName>
        <fullName evidence="5">EF-hand domain-containing protein</fullName>
    </recommendedName>
</protein>
<accession>A0A4P9ZC71</accession>
<proteinExistence type="predicted"/>
<evidence type="ECO:0000256" key="1">
    <source>
        <dbReference type="ARBA" id="ARBA00022729"/>
    </source>
</evidence>
<dbReference type="SUPFAM" id="SSF47473">
    <property type="entry name" value="EF-hand"/>
    <property type="match status" value="1"/>
</dbReference>
<keyword evidence="4" id="KW-1185">Reference proteome</keyword>
<gene>
    <name evidence="3" type="ORF">METBISCDRAFT_18060</name>
</gene>
<dbReference type="OrthoDB" id="289247at2759"/>
<dbReference type="EMBL" id="ML004478">
    <property type="protein sequence ID" value="RKP29691.1"/>
    <property type="molecule type" value="Genomic_DNA"/>
</dbReference>
<dbReference type="Proteomes" id="UP000268321">
    <property type="component" value="Unassembled WGS sequence"/>
</dbReference>
<dbReference type="GO" id="GO:0005509">
    <property type="term" value="F:calcium ion binding"/>
    <property type="evidence" value="ECO:0007669"/>
    <property type="project" value="TreeGrafter"/>
</dbReference>
<organism evidence="3 4">
    <name type="scientific">Metschnikowia bicuspidata</name>
    <dbReference type="NCBI Taxonomy" id="27322"/>
    <lineage>
        <taxon>Eukaryota</taxon>
        <taxon>Fungi</taxon>
        <taxon>Dikarya</taxon>
        <taxon>Ascomycota</taxon>
        <taxon>Saccharomycotina</taxon>
        <taxon>Pichiomycetes</taxon>
        <taxon>Metschnikowiaceae</taxon>
        <taxon>Metschnikowia</taxon>
    </lineage>
</organism>
<evidence type="ECO:0000256" key="2">
    <source>
        <dbReference type="SAM" id="SignalP"/>
    </source>
</evidence>
<dbReference type="PANTHER" id="PTHR19237:SF20">
    <property type="entry name" value="NUCLEOBINDIN 1"/>
    <property type="match status" value="1"/>
</dbReference>
<evidence type="ECO:0000313" key="4">
    <source>
        <dbReference type="Proteomes" id="UP000268321"/>
    </source>
</evidence>
<dbReference type="Gene3D" id="1.10.238.10">
    <property type="entry name" value="EF-hand"/>
    <property type="match status" value="1"/>
</dbReference>